<accession>D6TGX1</accession>
<dbReference type="InParanoid" id="D6TGX1"/>
<gene>
    <name evidence="1" type="ORF">Krac_10407</name>
</gene>
<dbReference type="AlphaFoldDB" id="D6TGX1"/>
<dbReference type="EMBL" id="ADVG01000001">
    <property type="protein sequence ID" value="EFH88900.1"/>
    <property type="molecule type" value="Genomic_DNA"/>
</dbReference>
<reference evidence="1 2" key="1">
    <citation type="journal article" date="2011" name="Stand. Genomic Sci.">
        <title>Non-contiguous finished genome sequence and contextual data of the filamentous soil bacterium Ktedonobacter racemifer type strain (SOSP1-21).</title>
        <authorList>
            <person name="Chang Y.J."/>
            <person name="Land M."/>
            <person name="Hauser L."/>
            <person name="Chertkov O."/>
            <person name="Del Rio T.G."/>
            <person name="Nolan M."/>
            <person name="Copeland A."/>
            <person name="Tice H."/>
            <person name="Cheng J.F."/>
            <person name="Lucas S."/>
            <person name="Han C."/>
            <person name="Goodwin L."/>
            <person name="Pitluck S."/>
            <person name="Ivanova N."/>
            <person name="Ovchinikova G."/>
            <person name="Pati A."/>
            <person name="Chen A."/>
            <person name="Palaniappan K."/>
            <person name="Mavromatis K."/>
            <person name="Liolios K."/>
            <person name="Brettin T."/>
            <person name="Fiebig A."/>
            <person name="Rohde M."/>
            <person name="Abt B."/>
            <person name="Goker M."/>
            <person name="Detter J.C."/>
            <person name="Woyke T."/>
            <person name="Bristow J."/>
            <person name="Eisen J.A."/>
            <person name="Markowitz V."/>
            <person name="Hugenholtz P."/>
            <person name="Kyrpides N.C."/>
            <person name="Klenk H.P."/>
            <person name="Lapidus A."/>
        </authorList>
    </citation>
    <scope>NUCLEOTIDE SEQUENCE [LARGE SCALE GENOMIC DNA]</scope>
    <source>
        <strain evidence="2">DSM 44963</strain>
    </source>
</reference>
<dbReference type="Proteomes" id="UP000004508">
    <property type="component" value="Unassembled WGS sequence"/>
</dbReference>
<sequence length="68" mass="7798">MSWKTINQILGLATADQEFWKALQTNPLATIHSQGFELTAEEQEVFKNMEAETISEFCRYLLDKLSST</sequence>
<proteinExistence type="predicted"/>
<organism evidence="1 2">
    <name type="scientific">Ktedonobacter racemifer DSM 44963</name>
    <dbReference type="NCBI Taxonomy" id="485913"/>
    <lineage>
        <taxon>Bacteria</taxon>
        <taxon>Bacillati</taxon>
        <taxon>Chloroflexota</taxon>
        <taxon>Ktedonobacteria</taxon>
        <taxon>Ktedonobacterales</taxon>
        <taxon>Ktedonobacteraceae</taxon>
        <taxon>Ktedonobacter</taxon>
    </lineage>
</organism>
<name>D6TGX1_KTERA</name>
<comment type="caution">
    <text evidence="1">The sequence shown here is derived from an EMBL/GenBank/DDBJ whole genome shotgun (WGS) entry which is preliminary data.</text>
</comment>
<evidence type="ECO:0000313" key="2">
    <source>
        <dbReference type="Proteomes" id="UP000004508"/>
    </source>
</evidence>
<evidence type="ECO:0000313" key="1">
    <source>
        <dbReference type="EMBL" id="EFH88900.1"/>
    </source>
</evidence>
<protein>
    <submittedName>
        <fullName evidence="1">Uncharacterized protein</fullName>
    </submittedName>
</protein>
<dbReference type="NCBIfam" id="NF038399">
    <property type="entry name" value="NH_RiPP_Os17"/>
    <property type="match status" value="1"/>
</dbReference>
<keyword evidence="2" id="KW-1185">Reference proteome</keyword>
<dbReference type="RefSeq" id="WP_007905109.1">
    <property type="nucleotide sequence ID" value="NZ_ADVG01000001.1"/>
</dbReference>